<gene>
    <name evidence="4" type="ORF">PSTG_17762</name>
</gene>
<dbReference type="GO" id="GO:0006338">
    <property type="term" value="P:chromatin remodeling"/>
    <property type="evidence" value="ECO:0007669"/>
    <property type="project" value="UniProtKB-ARBA"/>
</dbReference>
<comment type="caution">
    <text evidence="4">The sequence shown here is derived from an EMBL/GenBank/DDBJ whole genome shotgun (WGS) entry which is preliminary data.</text>
</comment>
<dbReference type="Gene3D" id="2.40.50.40">
    <property type="match status" value="1"/>
</dbReference>
<dbReference type="Pfam" id="PF24626">
    <property type="entry name" value="SH3_Tf2-1"/>
    <property type="match status" value="1"/>
</dbReference>
<dbReference type="InterPro" id="IPR056924">
    <property type="entry name" value="SH3_Tf2-1"/>
</dbReference>
<evidence type="ECO:0000313" key="5">
    <source>
        <dbReference type="Proteomes" id="UP000054564"/>
    </source>
</evidence>
<dbReference type="InterPro" id="IPR051219">
    <property type="entry name" value="Heterochromatin_chromo-domain"/>
</dbReference>
<evidence type="ECO:0000313" key="4">
    <source>
        <dbReference type="EMBL" id="KNE88802.1"/>
    </source>
</evidence>
<dbReference type="AlphaFoldDB" id="A0A0L0UNX8"/>
<dbReference type="STRING" id="1165861.A0A0L0UNX8"/>
<keyword evidence="5" id="KW-1185">Reference proteome</keyword>
<accession>A0A0L0UNX8</accession>
<dbReference type="CDD" id="cd00024">
    <property type="entry name" value="CD_CSD"/>
    <property type="match status" value="1"/>
</dbReference>
<comment type="subcellular location">
    <subcellularLocation>
        <location evidence="1">Nucleus</location>
    </subcellularLocation>
</comment>
<dbReference type="InterPro" id="IPR016197">
    <property type="entry name" value="Chromo-like_dom_sf"/>
</dbReference>
<dbReference type="InterPro" id="IPR000953">
    <property type="entry name" value="Chromo/chromo_shadow_dom"/>
</dbReference>
<dbReference type="GO" id="GO:0005634">
    <property type="term" value="C:nucleus"/>
    <property type="evidence" value="ECO:0007669"/>
    <property type="project" value="UniProtKB-SubCell"/>
</dbReference>
<sequence length="176" mass="20879">CLEEAQTTMKTQFDKHVRETPEWKEGEEVWLNSRHISTTRPNAKLTHRWLGPFVISKRISTSAYKLTLPVSMQKVHPVFHVSVLRRHKADMIDGRQAPTPDPIRMEGMDEWEVEEILDGRKKGKKTEFLVSWKGFGPEEDSWEPEQNLQNCKELLEKFTRRFPQATTKHKRRRRMK</sequence>
<dbReference type="Pfam" id="PF00385">
    <property type="entry name" value="Chromo"/>
    <property type="match status" value="1"/>
</dbReference>
<feature type="domain" description="Chromo" evidence="3">
    <location>
        <begin position="111"/>
        <end position="170"/>
    </location>
</feature>
<evidence type="ECO:0000259" key="3">
    <source>
        <dbReference type="PROSITE" id="PS50013"/>
    </source>
</evidence>
<dbReference type="PROSITE" id="PS50013">
    <property type="entry name" value="CHROMO_2"/>
    <property type="match status" value="1"/>
</dbReference>
<evidence type="ECO:0000256" key="2">
    <source>
        <dbReference type="ARBA" id="ARBA00023242"/>
    </source>
</evidence>
<evidence type="ECO:0000256" key="1">
    <source>
        <dbReference type="ARBA" id="ARBA00004123"/>
    </source>
</evidence>
<protein>
    <recommendedName>
        <fullName evidence="3">Chromo domain-containing protein</fullName>
    </recommendedName>
</protein>
<feature type="non-terminal residue" evidence="4">
    <location>
        <position position="1"/>
    </location>
</feature>
<dbReference type="Proteomes" id="UP000054564">
    <property type="component" value="Unassembled WGS sequence"/>
</dbReference>
<dbReference type="SUPFAM" id="SSF54160">
    <property type="entry name" value="Chromo domain-like"/>
    <property type="match status" value="1"/>
</dbReference>
<dbReference type="EMBL" id="AJIL01000869">
    <property type="protein sequence ID" value="KNE88802.1"/>
    <property type="molecule type" value="Genomic_DNA"/>
</dbReference>
<dbReference type="SMART" id="SM00298">
    <property type="entry name" value="CHROMO"/>
    <property type="match status" value="1"/>
</dbReference>
<reference evidence="5" key="1">
    <citation type="submission" date="2014-03" db="EMBL/GenBank/DDBJ databases">
        <title>The Genome Sequence of Puccinia striiformis f. sp. tritici PST-78.</title>
        <authorList>
            <consortium name="The Broad Institute Genome Sequencing Platform"/>
            <person name="Cuomo C."/>
            <person name="Hulbert S."/>
            <person name="Chen X."/>
            <person name="Walker B."/>
            <person name="Young S.K."/>
            <person name="Zeng Q."/>
            <person name="Gargeya S."/>
            <person name="Fitzgerald M."/>
            <person name="Haas B."/>
            <person name="Abouelleil A."/>
            <person name="Alvarado L."/>
            <person name="Arachchi H.M."/>
            <person name="Berlin A.M."/>
            <person name="Chapman S.B."/>
            <person name="Goldberg J."/>
            <person name="Griggs A."/>
            <person name="Gujja S."/>
            <person name="Hansen M."/>
            <person name="Howarth C."/>
            <person name="Imamovic A."/>
            <person name="Larimer J."/>
            <person name="McCowan C."/>
            <person name="Montmayeur A."/>
            <person name="Murphy C."/>
            <person name="Neiman D."/>
            <person name="Pearson M."/>
            <person name="Priest M."/>
            <person name="Roberts A."/>
            <person name="Saif S."/>
            <person name="Shea T."/>
            <person name="Sisk P."/>
            <person name="Sykes S."/>
            <person name="Wortman J."/>
            <person name="Nusbaum C."/>
            <person name="Birren B."/>
        </authorList>
    </citation>
    <scope>NUCLEOTIDE SEQUENCE [LARGE SCALE GENOMIC DNA]</scope>
    <source>
        <strain evidence="5">race PST-78</strain>
    </source>
</reference>
<proteinExistence type="predicted"/>
<dbReference type="PANTHER" id="PTHR22812">
    <property type="entry name" value="CHROMOBOX PROTEIN"/>
    <property type="match status" value="1"/>
</dbReference>
<dbReference type="OrthoDB" id="2630497at2759"/>
<dbReference type="InterPro" id="IPR023780">
    <property type="entry name" value="Chromo_domain"/>
</dbReference>
<organism evidence="4 5">
    <name type="scientific">Puccinia striiformis f. sp. tritici PST-78</name>
    <dbReference type="NCBI Taxonomy" id="1165861"/>
    <lineage>
        <taxon>Eukaryota</taxon>
        <taxon>Fungi</taxon>
        <taxon>Dikarya</taxon>
        <taxon>Basidiomycota</taxon>
        <taxon>Pucciniomycotina</taxon>
        <taxon>Pucciniomycetes</taxon>
        <taxon>Pucciniales</taxon>
        <taxon>Pucciniaceae</taxon>
        <taxon>Puccinia</taxon>
    </lineage>
</organism>
<keyword evidence="2" id="KW-0539">Nucleus</keyword>
<name>A0A0L0UNX8_9BASI</name>